<sequence length="56" mass="6262">MTAQIMFGHLKDGERFAFLGQTFIKVLEESSDYNAVNSTNSSDCVKFGKTEIVEKV</sequence>
<dbReference type="Proteomes" id="UP000502959">
    <property type="component" value="Segment"/>
</dbReference>
<evidence type="ECO:0000313" key="2">
    <source>
        <dbReference type="Proteomes" id="UP000502959"/>
    </source>
</evidence>
<accession>A0A6H0DBP5</accession>
<protein>
    <submittedName>
        <fullName evidence="1">Uncharacterized protein</fullName>
    </submittedName>
</protein>
<dbReference type="EMBL" id="MT230534">
    <property type="protein sequence ID" value="QIS79372.1"/>
    <property type="molecule type" value="Genomic_DNA"/>
</dbReference>
<name>A0A6H0DBP5_9CAUD</name>
<evidence type="ECO:0000313" key="1">
    <source>
        <dbReference type="EMBL" id="QIS79372.1"/>
    </source>
</evidence>
<proteinExistence type="predicted"/>
<gene>
    <name evidence="1" type="ORF">SSEM1_gp11</name>
</gene>
<reference evidence="1 2" key="1">
    <citation type="submission" date="2020-03" db="EMBL/GenBank/DDBJ databases">
        <title>Complete genome sequence of Pantoea agglomerans bacteriophage vB_PagM_SSEM1.</title>
        <authorList>
            <person name="Truncaite L."/>
            <person name="Alijosius L."/>
            <person name="Petrauskaite E."/>
            <person name="Simoliunas E."/>
        </authorList>
    </citation>
    <scope>NUCLEOTIDE SEQUENCE [LARGE SCALE GENOMIC DNA]</scope>
</reference>
<keyword evidence="2" id="KW-1185">Reference proteome</keyword>
<organism evidence="1 2">
    <name type="scientific">Pantoea phage vB_PagM_SSEM1</name>
    <dbReference type="NCBI Taxonomy" id="2721760"/>
    <lineage>
        <taxon>Viruses</taxon>
        <taxon>Duplodnaviria</taxon>
        <taxon>Heunggongvirae</taxon>
        <taxon>Uroviricota</taxon>
        <taxon>Caudoviricetes</taxon>
        <taxon>Chaseviridae</taxon>
        <taxon>Cleopatravirinae</taxon>
        <taxon>Loessnervirus</taxon>
        <taxon>Loessnervirus SSEM1</taxon>
    </lineage>
</organism>